<dbReference type="SUPFAM" id="SSF51126">
    <property type="entry name" value="Pectin lyase-like"/>
    <property type="match status" value="1"/>
</dbReference>
<dbReference type="Proteomes" id="UP001597387">
    <property type="component" value="Unassembled WGS sequence"/>
</dbReference>
<feature type="chain" id="PRO_5046912587" evidence="2">
    <location>
        <begin position="25"/>
        <end position="342"/>
    </location>
</feature>
<keyword evidence="4" id="KW-1185">Reference proteome</keyword>
<organism evidence="3 4">
    <name type="scientific">Paradesertivirga mongoliensis</name>
    <dbReference type="NCBI Taxonomy" id="2100740"/>
    <lineage>
        <taxon>Bacteria</taxon>
        <taxon>Pseudomonadati</taxon>
        <taxon>Bacteroidota</taxon>
        <taxon>Sphingobacteriia</taxon>
        <taxon>Sphingobacteriales</taxon>
        <taxon>Sphingobacteriaceae</taxon>
        <taxon>Paradesertivirga</taxon>
    </lineage>
</organism>
<dbReference type="Gene3D" id="2.160.20.10">
    <property type="entry name" value="Single-stranded right-handed beta-helix, Pectin lyase-like"/>
    <property type="match status" value="1"/>
</dbReference>
<dbReference type="EMBL" id="JBHUHZ010000003">
    <property type="protein sequence ID" value="MFD2164145.1"/>
    <property type="molecule type" value="Genomic_DNA"/>
</dbReference>
<dbReference type="InterPro" id="IPR012334">
    <property type="entry name" value="Pectin_lyas_fold"/>
</dbReference>
<name>A0ABW4ZPW6_9SPHI</name>
<dbReference type="SMART" id="SM00710">
    <property type="entry name" value="PbH1"/>
    <property type="match status" value="4"/>
</dbReference>
<dbReference type="InterPro" id="IPR022441">
    <property type="entry name" value="Para_beta_helix_rpt-2"/>
</dbReference>
<comment type="caution">
    <text evidence="3">The sequence shown here is derived from an EMBL/GenBank/DDBJ whole genome shotgun (WGS) entry which is preliminary data.</text>
</comment>
<evidence type="ECO:0000313" key="4">
    <source>
        <dbReference type="Proteomes" id="UP001597387"/>
    </source>
</evidence>
<dbReference type="PROSITE" id="PS51257">
    <property type="entry name" value="PROKAR_LIPOPROTEIN"/>
    <property type="match status" value="1"/>
</dbReference>
<feature type="signal peptide" evidence="2">
    <location>
        <begin position="1"/>
        <end position="24"/>
    </location>
</feature>
<protein>
    <submittedName>
        <fullName evidence="3">Right-handed parallel beta-helix repeat-containing protein</fullName>
    </submittedName>
</protein>
<proteinExistence type="predicted"/>
<feature type="region of interest" description="Disordered" evidence="1">
    <location>
        <begin position="28"/>
        <end position="47"/>
    </location>
</feature>
<gene>
    <name evidence="3" type="ORF">ACFSJU_17180</name>
</gene>
<evidence type="ECO:0000256" key="2">
    <source>
        <dbReference type="SAM" id="SignalP"/>
    </source>
</evidence>
<dbReference type="RefSeq" id="WP_255904478.1">
    <property type="nucleotide sequence ID" value="NZ_JAFMZO010000004.1"/>
</dbReference>
<reference evidence="4" key="1">
    <citation type="journal article" date="2019" name="Int. J. Syst. Evol. Microbiol.">
        <title>The Global Catalogue of Microorganisms (GCM) 10K type strain sequencing project: providing services to taxonomists for standard genome sequencing and annotation.</title>
        <authorList>
            <consortium name="The Broad Institute Genomics Platform"/>
            <consortium name="The Broad Institute Genome Sequencing Center for Infectious Disease"/>
            <person name="Wu L."/>
            <person name="Ma J."/>
        </authorList>
    </citation>
    <scope>NUCLEOTIDE SEQUENCE [LARGE SCALE GENOMIC DNA]</scope>
    <source>
        <strain evidence="4">KCTC 42217</strain>
    </source>
</reference>
<evidence type="ECO:0000256" key="1">
    <source>
        <dbReference type="SAM" id="MobiDB-lite"/>
    </source>
</evidence>
<evidence type="ECO:0000313" key="3">
    <source>
        <dbReference type="EMBL" id="MFD2164145.1"/>
    </source>
</evidence>
<dbReference type="InterPro" id="IPR006626">
    <property type="entry name" value="PbH1"/>
</dbReference>
<sequence length="342" mass="36449">MKKINSFRSSFLKVAALAAVIAIAGCSKSDNPASEESSSVAGGGKNPATVKAYTNEVRSNGSGGYIWRTDGVDRGTTSSLSTAIKNCMRANTHVDIITGGNLTEPIVIPGDNVRLWFHNVTIYRKHSGNGITNTRNGFECHDLILRDGSNGYGIRSSRASNLKFNNVRIYNSPWISMRIDSRESEAWNYTIYNLTVTNCTFDGGGGHGLETYGIDGVNIQNIVARNKAECGVLLNQTKNGTVGTINAYRCATNTGYAGYRLANTCSNITTEMLYADQCGRGYFVLSGSNNTTLKNCRITNGTGIGVWLENVANCKVLAGCTNDGVSVSGSGSYANVSTSGCP</sequence>
<accession>A0ABW4ZPW6</accession>
<keyword evidence="2" id="KW-0732">Signal</keyword>
<dbReference type="NCBIfam" id="TIGR03804">
    <property type="entry name" value="para_beta_helix"/>
    <property type="match status" value="1"/>
</dbReference>
<dbReference type="InterPro" id="IPR011050">
    <property type="entry name" value="Pectin_lyase_fold/virulence"/>
</dbReference>